<geneLocation type="plasmid" evidence="1 2">
    <name>unnamed2</name>
</geneLocation>
<organism evidence="1 2">
    <name type="scientific">Simplicispira suum</name>
    <dbReference type="NCBI Taxonomy" id="2109915"/>
    <lineage>
        <taxon>Bacteria</taxon>
        <taxon>Pseudomonadati</taxon>
        <taxon>Pseudomonadota</taxon>
        <taxon>Betaproteobacteria</taxon>
        <taxon>Burkholderiales</taxon>
        <taxon>Comamonadaceae</taxon>
        <taxon>Simplicispira</taxon>
    </lineage>
</organism>
<name>A0A2S0N5W4_9BURK</name>
<protein>
    <submittedName>
        <fullName evidence="1">Uncharacterized protein</fullName>
    </submittedName>
</protein>
<proteinExistence type="predicted"/>
<evidence type="ECO:0000313" key="2">
    <source>
        <dbReference type="Proteomes" id="UP000239326"/>
    </source>
</evidence>
<dbReference type="AlphaFoldDB" id="A0A2S0N5W4"/>
<keyword evidence="2" id="KW-1185">Reference proteome</keyword>
<reference evidence="1 2" key="1">
    <citation type="submission" date="2018-03" db="EMBL/GenBank/DDBJ databases">
        <title>Genome sequencing of Simplicispira sp.</title>
        <authorList>
            <person name="Kim S.-J."/>
            <person name="Heo J."/>
            <person name="Kwon S.-W."/>
        </authorList>
    </citation>
    <scope>NUCLEOTIDE SEQUENCE [LARGE SCALE GENOMIC DNA]</scope>
    <source>
        <strain evidence="1 2">SC1-8</strain>
        <plasmid evidence="1 2">unnamed2</plasmid>
    </source>
</reference>
<evidence type="ECO:0000313" key="1">
    <source>
        <dbReference type="EMBL" id="AVO43530.1"/>
    </source>
</evidence>
<dbReference type="KEGG" id="simp:C6571_18995"/>
<dbReference type="OrthoDB" id="252376at2"/>
<dbReference type="RefSeq" id="WP_106448472.1">
    <property type="nucleotide sequence ID" value="NZ_CP027671.1"/>
</dbReference>
<dbReference type="EMBL" id="CP027671">
    <property type="protein sequence ID" value="AVO43530.1"/>
    <property type="molecule type" value="Genomic_DNA"/>
</dbReference>
<gene>
    <name evidence="1" type="ORF">C6571_18995</name>
</gene>
<sequence length="684" mass="75169">MVKIHQALHGYTDGHRQLACSVSLPTKDARLMLVMSDASGPGIASVGLPYLTGYPLAESGMYALARTWPAPEMSRPGCVWTHTLLIGFADLATLVSPSAITELHQRPMMKAPLDAYSTDVVVEPKAHPVGRTFSPEASSWFTTLASAVYEHPDEQVWARRNEGSEIDDVVLRLWDQQWPRLKRSFRFCTLTSRDRSQDGLPFDLQLTPGGKSSSPLRFSSTVEGLEASSKSTGPWLDDLVHDAQFPNASTLGPFLRKLGADILGGREAMRPFCSLHAALEATGAEGVSDAVRRVEESPAFSASELVKSVVAQSAMTDLSSVDGHVLDFVIDNFSLIPEAAVAEKQEPFALMLWEHDPRRLLELSMDSRGEVREAIRAGAAAIPGAAITDRLSQVEDLAVPLLILRPAIAEVPEFWKHTKLLPTLAARAGVELSKAPVLKAMLLGLREPASIQAAVQAVGSLQTLDCLTHLVASANIDDQARPWLRILCSDTNAVAQFLARISAPSRKLLLLLADTLDPEAIPNEVGADPWYLALQALAACEGSLPFELQVYGYRRALGRRSRSVEDLLKLTFEPLHVAAESKSFPEDQWRLFGNSLPLAPFGQEWDNAIRLRRATARKCSDLQLHAEGLAQLMRSDQLFLQLLEEIWQLWGGSRYLRSVGDALDRNSPRGRLVKNFVKQHSKLW</sequence>
<accession>A0A2S0N5W4</accession>
<keyword evidence="1" id="KW-0614">Plasmid</keyword>
<dbReference type="Pfam" id="PF20012">
    <property type="entry name" value="GAP1-N1"/>
    <property type="match status" value="1"/>
</dbReference>
<dbReference type="Proteomes" id="UP000239326">
    <property type="component" value="Plasmid unnamed2"/>
</dbReference>